<feature type="region of interest" description="Disordered" evidence="3">
    <location>
        <begin position="1"/>
        <end position="34"/>
    </location>
</feature>
<dbReference type="CDD" id="cd11030">
    <property type="entry name" value="CYP105-like"/>
    <property type="match status" value="1"/>
</dbReference>
<dbReference type="SUPFAM" id="SSF48264">
    <property type="entry name" value="Cytochrome P450"/>
    <property type="match status" value="1"/>
</dbReference>
<protein>
    <submittedName>
        <fullName evidence="4">Cytochrome P450</fullName>
    </submittedName>
</protein>
<dbReference type="RefSeq" id="WP_307249306.1">
    <property type="nucleotide sequence ID" value="NZ_JAUSQZ010000001.1"/>
</dbReference>
<comment type="caution">
    <text evidence="4">The sequence shown here is derived from an EMBL/GenBank/DDBJ whole genome shotgun (WGS) entry which is preliminary data.</text>
</comment>
<organism evidence="4 5">
    <name type="scientific">Kineosporia succinea</name>
    <dbReference type="NCBI Taxonomy" id="84632"/>
    <lineage>
        <taxon>Bacteria</taxon>
        <taxon>Bacillati</taxon>
        <taxon>Actinomycetota</taxon>
        <taxon>Actinomycetes</taxon>
        <taxon>Kineosporiales</taxon>
        <taxon>Kineosporiaceae</taxon>
        <taxon>Kineosporia</taxon>
    </lineage>
</organism>
<keyword evidence="2" id="KW-0479">Metal-binding</keyword>
<sequence>MTALPGNPAQPETPVLPEYPAPRASGCPFDPAPAIRDLTRDHPVARVRIWDGSTPWFITRHADQRALLNDPRLSIDETRDGYPHMTQARAASAPHHPKLITNTDPPEHTRLRRSVNTPFMVKKVEALRPRIQQVLDDLVDDMLAGPNPADLVQAVGLPVPTLVITEILGAPYADHQLFQDTSHILISHDTTPEQAAEAGRKIGSYLDDLLDEKIKNPGDDVISGMGARVVTGEMTRPEAVNMANAILIAGHETSASMISLGTLALLRNPDQLELLRNNSHDTKFVANAVEEILRYLTIVHTGVRRIADKDIDLHGTTIRAGDGIVFDLSAADWDENAFPAPEKLDLTRPARMHHAFGYGVHQCLGQSLARVELQVAYSTIYRRIPTLALAVPFEEVPFAMEGVAYGLTSLPVTW</sequence>
<gene>
    <name evidence="4" type="ORF">J2S57_006028</name>
</gene>
<dbReference type="InterPro" id="IPR001128">
    <property type="entry name" value="Cyt_P450"/>
</dbReference>
<keyword evidence="2" id="KW-0560">Oxidoreductase</keyword>
<evidence type="ECO:0000256" key="1">
    <source>
        <dbReference type="ARBA" id="ARBA00010617"/>
    </source>
</evidence>
<evidence type="ECO:0000256" key="3">
    <source>
        <dbReference type="SAM" id="MobiDB-lite"/>
    </source>
</evidence>
<dbReference type="InterPro" id="IPR002397">
    <property type="entry name" value="Cyt_P450_B"/>
</dbReference>
<dbReference type="Gene3D" id="1.10.630.10">
    <property type="entry name" value="Cytochrome P450"/>
    <property type="match status" value="1"/>
</dbReference>
<keyword evidence="2" id="KW-0349">Heme</keyword>
<dbReference type="PROSITE" id="PS00086">
    <property type="entry name" value="CYTOCHROME_P450"/>
    <property type="match status" value="1"/>
</dbReference>
<proteinExistence type="inferred from homology"/>
<dbReference type="PANTHER" id="PTHR46696:SF1">
    <property type="entry name" value="CYTOCHROME P450 YJIB-RELATED"/>
    <property type="match status" value="1"/>
</dbReference>
<evidence type="ECO:0000256" key="2">
    <source>
        <dbReference type="RuleBase" id="RU000461"/>
    </source>
</evidence>
<dbReference type="Proteomes" id="UP001235712">
    <property type="component" value="Unassembled WGS sequence"/>
</dbReference>
<evidence type="ECO:0000313" key="5">
    <source>
        <dbReference type="Proteomes" id="UP001235712"/>
    </source>
</evidence>
<dbReference type="PANTHER" id="PTHR46696">
    <property type="entry name" value="P450, PUTATIVE (EUROFUNG)-RELATED"/>
    <property type="match status" value="1"/>
</dbReference>
<reference evidence="4 5" key="1">
    <citation type="submission" date="2023-07" db="EMBL/GenBank/DDBJ databases">
        <title>Sequencing the genomes of 1000 actinobacteria strains.</title>
        <authorList>
            <person name="Klenk H.-P."/>
        </authorList>
    </citation>
    <scope>NUCLEOTIDE SEQUENCE [LARGE SCALE GENOMIC DNA]</scope>
    <source>
        <strain evidence="4 5">DSM 44388</strain>
    </source>
</reference>
<keyword evidence="5" id="KW-1185">Reference proteome</keyword>
<dbReference type="InterPro" id="IPR036396">
    <property type="entry name" value="Cyt_P450_sf"/>
</dbReference>
<keyword evidence="2" id="KW-0503">Monooxygenase</keyword>
<dbReference type="EMBL" id="JAUSQZ010000001">
    <property type="protein sequence ID" value="MDP9830279.1"/>
    <property type="molecule type" value="Genomic_DNA"/>
</dbReference>
<dbReference type="Pfam" id="PF00067">
    <property type="entry name" value="p450"/>
    <property type="match status" value="1"/>
</dbReference>
<comment type="similarity">
    <text evidence="1 2">Belongs to the cytochrome P450 family.</text>
</comment>
<dbReference type="PRINTS" id="PR00359">
    <property type="entry name" value="BP450"/>
</dbReference>
<name>A0ABT9PD09_9ACTN</name>
<dbReference type="InterPro" id="IPR017972">
    <property type="entry name" value="Cyt_P450_CS"/>
</dbReference>
<accession>A0ABT9PD09</accession>
<evidence type="ECO:0000313" key="4">
    <source>
        <dbReference type="EMBL" id="MDP9830279.1"/>
    </source>
</evidence>
<keyword evidence="2" id="KW-0408">Iron</keyword>
<dbReference type="PRINTS" id="PR00385">
    <property type="entry name" value="P450"/>
</dbReference>